<dbReference type="GO" id="GO:0030139">
    <property type="term" value="C:endocytic vesicle"/>
    <property type="evidence" value="ECO:0007669"/>
    <property type="project" value="TreeGrafter"/>
</dbReference>
<dbReference type="STRING" id="857967.G0R4Q4"/>
<dbReference type="AlphaFoldDB" id="G0R4Q4"/>
<dbReference type="OrthoDB" id="300289at2759"/>
<dbReference type="InterPro" id="IPR037191">
    <property type="entry name" value="VPS9_dom_sf"/>
</dbReference>
<dbReference type="GO" id="GO:0031267">
    <property type="term" value="F:small GTPase binding"/>
    <property type="evidence" value="ECO:0007669"/>
    <property type="project" value="TreeGrafter"/>
</dbReference>
<proteinExistence type="predicted"/>
<dbReference type="InParanoid" id="G0R4Q4"/>
<dbReference type="InterPro" id="IPR003123">
    <property type="entry name" value="VPS9"/>
</dbReference>
<organism evidence="2 3">
    <name type="scientific">Ichthyophthirius multifiliis</name>
    <name type="common">White spot disease agent</name>
    <name type="synonym">Ich</name>
    <dbReference type="NCBI Taxonomy" id="5932"/>
    <lineage>
        <taxon>Eukaryota</taxon>
        <taxon>Sar</taxon>
        <taxon>Alveolata</taxon>
        <taxon>Ciliophora</taxon>
        <taxon>Intramacronucleata</taxon>
        <taxon>Oligohymenophorea</taxon>
        <taxon>Hymenostomatida</taxon>
        <taxon>Ophryoglenina</taxon>
        <taxon>Ichthyophthirius</taxon>
    </lineage>
</organism>
<dbReference type="GeneID" id="14903622"/>
<feature type="domain" description="VPS9" evidence="1">
    <location>
        <begin position="1"/>
        <end position="94"/>
    </location>
</feature>
<evidence type="ECO:0000259" key="1">
    <source>
        <dbReference type="PROSITE" id="PS51205"/>
    </source>
</evidence>
<protein>
    <submittedName>
        <fullName evidence="2">Rab guanine nucleotide exchange factor 1, putative</fullName>
    </submittedName>
</protein>
<gene>
    <name evidence="2" type="ORF">IMG5_194230</name>
</gene>
<dbReference type="PANTHER" id="PTHR23101">
    <property type="entry name" value="RAB GDP/GTP EXCHANGE FACTOR"/>
    <property type="match status" value="1"/>
</dbReference>
<dbReference type="Proteomes" id="UP000008983">
    <property type="component" value="Unassembled WGS sequence"/>
</dbReference>
<dbReference type="GO" id="GO:0005829">
    <property type="term" value="C:cytosol"/>
    <property type="evidence" value="ECO:0007669"/>
    <property type="project" value="TreeGrafter"/>
</dbReference>
<dbReference type="PROSITE" id="PS51205">
    <property type="entry name" value="VPS9"/>
    <property type="match status" value="1"/>
</dbReference>
<dbReference type="Pfam" id="PF02204">
    <property type="entry name" value="VPS9"/>
    <property type="match status" value="1"/>
</dbReference>
<dbReference type="SUPFAM" id="SSF109993">
    <property type="entry name" value="VPS9 domain"/>
    <property type="match status" value="1"/>
</dbReference>
<evidence type="ECO:0000313" key="3">
    <source>
        <dbReference type="Proteomes" id="UP000008983"/>
    </source>
</evidence>
<dbReference type="EMBL" id="GL984353">
    <property type="protein sequence ID" value="EGR27560.1"/>
    <property type="molecule type" value="Genomic_DNA"/>
</dbReference>
<dbReference type="RefSeq" id="XP_004025012.1">
    <property type="nucleotide sequence ID" value="XM_004024963.1"/>
</dbReference>
<reference evidence="2 3" key="1">
    <citation type="submission" date="2011-07" db="EMBL/GenBank/DDBJ databases">
        <authorList>
            <person name="Coyne R."/>
            <person name="Brami D."/>
            <person name="Johnson J."/>
            <person name="Hostetler J."/>
            <person name="Hannick L."/>
            <person name="Clark T."/>
            <person name="Cassidy-Hanley D."/>
            <person name="Inman J."/>
        </authorList>
    </citation>
    <scope>NUCLEOTIDE SEQUENCE [LARGE SCALE GENOMIC DNA]</scope>
    <source>
        <strain evidence="2 3">G5</strain>
    </source>
</reference>
<dbReference type="eggNOG" id="KOG2319">
    <property type="taxonomic scope" value="Eukaryota"/>
</dbReference>
<accession>G0R4Q4</accession>
<dbReference type="PANTHER" id="PTHR23101:SF25">
    <property type="entry name" value="GTPASE-ACTIVATING PROTEIN AND VPS9 DOMAIN-CONTAINING PROTEIN 1"/>
    <property type="match status" value="1"/>
</dbReference>
<dbReference type="GO" id="GO:0005085">
    <property type="term" value="F:guanyl-nucleotide exchange factor activity"/>
    <property type="evidence" value="ECO:0007669"/>
    <property type="project" value="InterPro"/>
</dbReference>
<dbReference type="SMART" id="SM00167">
    <property type="entry name" value="VPS9"/>
    <property type="match status" value="1"/>
</dbReference>
<dbReference type="InterPro" id="IPR045046">
    <property type="entry name" value="Vps9-like"/>
</dbReference>
<sequence>MDIKQTPSQKLECLLECTKTMTEILKLSSNNDEAASADVTLPNLIYILIKSKPKRIFIKVFKNQNKMLSEQGYCFVQIQGALKFLENLNWNELNQYIYLI</sequence>
<dbReference type="Gene3D" id="1.20.1050.80">
    <property type="entry name" value="VPS9 domain"/>
    <property type="match status" value="1"/>
</dbReference>
<keyword evidence="3" id="KW-1185">Reference proteome</keyword>
<dbReference type="GO" id="GO:0016192">
    <property type="term" value="P:vesicle-mediated transport"/>
    <property type="evidence" value="ECO:0007669"/>
    <property type="project" value="InterPro"/>
</dbReference>
<name>G0R4Q4_ICHMU</name>
<evidence type="ECO:0000313" key="2">
    <source>
        <dbReference type="EMBL" id="EGR27560.1"/>
    </source>
</evidence>